<feature type="compositionally biased region" description="Low complexity" evidence="1">
    <location>
        <begin position="416"/>
        <end position="430"/>
    </location>
</feature>
<feature type="compositionally biased region" description="Low complexity" evidence="1">
    <location>
        <begin position="965"/>
        <end position="980"/>
    </location>
</feature>
<name>A0A835YHV0_9CHLO</name>
<evidence type="ECO:0000313" key="3">
    <source>
        <dbReference type="Proteomes" id="UP000612055"/>
    </source>
</evidence>
<feature type="region of interest" description="Disordered" evidence="1">
    <location>
        <begin position="473"/>
        <end position="497"/>
    </location>
</feature>
<comment type="caution">
    <text evidence="2">The sequence shown here is derived from an EMBL/GenBank/DDBJ whole genome shotgun (WGS) entry which is preliminary data.</text>
</comment>
<sequence length="1000" mass="103887">MRFFCPRREGDCNALELQVPGKQEPLRVPCPGAGSSSWPKQSFQTLIMATELCVSLEEYFSQLFKADAPHCLKLVFEPLCVLISTGRPVRLATDPATLRTSAVVQEQYVVFLLFISYLDCYMHGTAGMLSRSPEVEGIEVLVGSQGWRRSSDVRACIERWSRQHAARGFENEALRDAIEAILSDGFARDPSNIAKRDKGDIRFPYMCSGGRPKICGERSSKLAELSCIPPSCGRNKGCRLGFQPVSDLLQATYTVFEKLDSKTRTAVKPLIGDLLLELDGKGMRVEGVPEAVRAAVAASVIECARGWIDAVDYMDQWREAAQQSAVLAGLRGPEDAPVLLTPLDALQRMQAAMESPGIPPPAMPWLAKADTVPAPPGLSSAPALPASDRGTPHEPSPGPDGLLGRPQRPPPSSAGGPLLRSPLRQSPSSGGDEEAQPSPPEADGAGRREGAGAVMGLDWGRVEKAEQALQLSSFGYPKQAPPSSDAPGPGGWIGPVPGGAAEALVPAPPVPKPVEGGNVWSDALRKMDCPAPSRPLGLPPPAPTIRPAGPPSAPARAPSIFADGISSDMYNDANELPEPARDGPSQAQARALRDSDAPPRRPFSSSAAPYMPNASSRAEPALPSSHLSSGPLPPASGVAASARHAVSGGPSAPSPAAPLPSWQEDSHGRRGGEAKASEGMPPLSAAALSAVQLLRGLTASSADVGAGGSSSQPHLASIDRLPTAGVKRPREGALAEEYRLYPNGGPRAEVDMVANMSRLEPPAHAVDPAPAQAAERHYLAPATGWSAQAAVKREKRVHDSAGSEETGVHPSASGAGAPPPAKAPRLSADAGTVPAAAQAPAPSAPRPRPASAAPSPVPSTSPADVTLDLKNHPDLLQALGTVAKFFTSTVASAPSSLPPRPHPDAAALLQRLQDVFAQAATRDPSVLADALSTLEPAVFEVEQRVAALQPQQFRSNATSSRCSLGTASRGAASTGGVSGVSAKRGLLENGAVVSLPTRAG</sequence>
<evidence type="ECO:0000256" key="1">
    <source>
        <dbReference type="SAM" id="MobiDB-lite"/>
    </source>
</evidence>
<organism evidence="2 3">
    <name type="scientific">Edaphochlamys debaryana</name>
    <dbReference type="NCBI Taxonomy" id="47281"/>
    <lineage>
        <taxon>Eukaryota</taxon>
        <taxon>Viridiplantae</taxon>
        <taxon>Chlorophyta</taxon>
        <taxon>core chlorophytes</taxon>
        <taxon>Chlorophyceae</taxon>
        <taxon>CS clade</taxon>
        <taxon>Chlamydomonadales</taxon>
        <taxon>Chlamydomonadales incertae sedis</taxon>
        <taxon>Edaphochlamys</taxon>
    </lineage>
</organism>
<gene>
    <name evidence="2" type="ORF">HYH03_001038</name>
</gene>
<proteinExistence type="predicted"/>
<keyword evidence="3" id="KW-1185">Reference proteome</keyword>
<protein>
    <submittedName>
        <fullName evidence="2">Uncharacterized protein</fullName>
    </submittedName>
</protein>
<feature type="region of interest" description="Disordered" evidence="1">
    <location>
        <begin position="785"/>
        <end position="866"/>
    </location>
</feature>
<feature type="compositionally biased region" description="Pro residues" evidence="1">
    <location>
        <begin position="537"/>
        <end position="553"/>
    </location>
</feature>
<evidence type="ECO:0000313" key="2">
    <source>
        <dbReference type="EMBL" id="KAG2501231.1"/>
    </source>
</evidence>
<accession>A0A835YHV0</accession>
<feature type="compositionally biased region" description="Low complexity" evidence="1">
    <location>
        <begin position="832"/>
        <end position="841"/>
    </location>
</feature>
<feature type="region of interest" description="Disordered" evidence="1">
    <location>
        <begin position="960"/>
        <end position="980"/>
    </location>
</feature>
<feature type="compositionally biased region" description="Gly residues" evidence="1">
    <location>
        <begin position="488"/>
        <end position="497"/>
    </location>
</feature>
<dbReference type="Proteomes" id="UP000612055">
    <property type="component" value="Unassembled WGS sequence"/>
</dbReference>
<dbReference type="EMBL" id="JAEHOE010000002">
    <property type="protein sequence ID" value="KAG2501231.1"/>
    <property type="molecule type" value="Genomic_DNA"/>
</dbReference>
<reference evidence="2" key="1">
    <citation type="journal article" date="2020" name="bioRxiv">
        <title>Comparative genomics of Chlamydomonas.</title>
        <authorList>
            <person name="Craig R.J."/>
            <person name="Hasan A.R."/>
            <person name="Ness R.W."/>
            <person name="Keightley P.D."/>
        </authorList>
    </citation>
    <scope>NUCLEOTIDE SEQUENCE</scope>
    <source>
        <strain evidence="2">CCAP 11/70</strain>
    </source>
</reference>
<feature type="compositionally biased region" description="Low complexity" evidence="1">
    <location>
        <begin position="377"/>
        <end position="387"/>
    </location>
</feature>
<feature type="region of interest" description="Disordered" evidence="1">
    <location>
        <begin position="354"/>
        <end position="459"/>
    </location>
</feature>
<dbReference type="AlphaFoldDB" id="A0A835YHV0"/>
<feature type="compositionally biased region" description="Basic and acidic residues" evidence="1">
    <location>
        <begin position="664"/>
        <end position="676"/>
    </location>
</feature>
<feature type="compositionally biased region" description="Low complexity" evidence="1">
    <location>
        <begin position="620"/>
        <end position="651"/>
    </location>
</feature>
<feature type="compositionally biased region" description="Low complexity" evidence="1">
    <location>
        <begin position="849"/>
        <end position="863"/>
    </location>
</feature>
<feature type="region of interest" description="Disordered" evidence="1">
    <location>
        <begin position="701"/>
        <end position="733"/>
    </location>
</feature>
<feature type="region of interest" description="Disordered" evidence="1">
    <location>
        <begin position="525"/>
        <end position="683"/>
    </location>
</feature>